<accession>A0A6B3C8F4</accession>
<proteinExistence type="predicted"/>
<protein>
    <submittedName>
        <fullName evidence="3">SMC family ATPase</fullName>
    </submittedName>
</protein>
<evidence type="ECO:0000313" key="3">
    <source>
        <dbReference type="EMBL" id="NEC92672.1"/>
    </source>
</evidence>
<feature type="compositionally biased region" description="Basic and acidic residues" evidence="2">
    <location>
        <begin position="291"/>
        <end position="307"/>
    </location>
</feature>
<reference evidence="3" key="1">
    <citation type="submission" date="2020-01" db="EMBL/GenBank/DDBJ databases">
        <title>Insect and environment-associated Actinomycetes.</title>
        <authorList>
            <person name="Currrie C."/>
            <person name="Chevrette M."/>
            <person name="Carlson C."/>
            <person name="Stubbendieck R."/>
            <person name="Wendt-Pienkowski E."/>
        </authorList>
    </citation>
    <scope>NUCLEOTIDE SEQUENCE</scope>
    <source>
        <strain evidence="3">SID12501</strain>
    </source>
</reference>
<sequence>APMEQARKAEAVAPALELREAAESEHRRAADGETRARALLPDTFVDAGAGGLAAAARRAAEELGGLESARRAEQRLDRLTAERTGLDRQERADEDVLHDAENWLGDWETTRAGLQARIESAQEAATRAEQLAVQREPAQNRLRAARQRDTFARDTDETQTHVLGARERATEAKAHWLDLKEQRLNGIAAELAANLADGEPCAVCGATEHPAPARKIAGHVDREAEERALASYQRADERRAEDERRLGLVREALAAASAEAGDAPTYQLAAQAEGLERRYEEARRSASGLHSAHEELRRAEQERERRSAAQQEAALRTASRVARRDALDAERSALEGELVQARGGADSVAVRAAQLERQAALLTETAEAARAAEDTAQRLKDADARLADAAYRAGFDTPRAAADALLDDAAHRELQRRLDDWQSEEAAVQAALAEPDTLAAAQQP</sequence>
<dbReference type="PANTHER" id="PTHR32114:SF2">
    <property type="entry name" value="ABC TRANSPORTER ABCH.3"/>
    <property type="match status" value="1"/>
</dbReference>
<evidence type="ECO:0000256" key="1">
    <source>
        <dbReference type="SAM" id="Coils"/>
    </source>
</evidence>
<feature type="coiled-coil region" evidence="1">
    <location>
        <begin position="352"/>
        <end position="382"/>
    </location>
</feature>
<comment type="caution">
    <text evidence="3">The sequence shown here is derived from an EMBL/GenBank/DDBJ whole genome shotgun (WGS) entry which is preliminary data.</text>
</comment>
<keyword evidence="1" id="KW-0175">Coiled coil</keyword>
<feature type="compositionally biased region" description="Basic and acidic residues" evidence="2">
    <location>
        <begin position="17"/>
        <end position="35"/>
    </location>
</feature>
<organism evidence="3">
    <name type="scientific">Streptomyces sp. SID12501</name>
    <dbReference type="NCBI Taxonomy" id="2706042"/>
    <lineage>
        <taxon>Bacteria</taxon>
        <taxon>Bacillati</taxon>
        <taxon>Actinomycetota</taxon>
        <taxon>Actinomycetes</taxon>
        <taxon>Kitasatosporales</taxon>
        <taxon>Streptomycetaceae</taxon>
        <taxon>Streptomyces</taxon>
    </lineage>
</organism>
<dbReference type="PANTHER" id="PTHR32114">
    <property type="entry name" value="ABC TRANSPORTER ABCH.3"/>
    <property type="match status" value="1"/>
</dbReference>
<feature type="region of interest" description="Disordered" evidence="2">
    <location>
        <begin position="1"/>
        <end position="35"/>
    </location>
</feature>
<dbReference type="AlphaFoldDB" id="A0A6B3C8F4"/>
<feature type="coiled-coil region" evidence="1">
    <location>
        <begin position="69"/>
        <end position="131"/>
    </location>
</feature>
<dbReference type="EMBL" id="JAAGLU010000106">
    <property type="protein sequence ID" value="NEC92672.1"/>
    <property type="molecule type" value="Genomic_DNA"/>
</dbReference>
<name>A0A6B3C8F4_9ACTN</name>
<evidence type="ECO:0000256" key="2">
    <source>
        <dbReference type="SAM" id="MobiDB-lite"/>
    </source>
</evidence>
<feature type="region of interest" description="Disordered" evidence="2">
    <location>
        <begin position="279"/>
        <end position="322"/>
    </location>
</feature>
<gene>
    <name evidence="3" type="ORF">G3I71_44615</name>
</gene>
<feature type="non-terminal residue" evidence="3">
    <location>
        <position position="444"/>
    </location>
</feature>
<feature type="non-terminal residue" evidence="3">
    <location>
        <position position="1"/>
    </location>
</feature>
<feature type="compositionally biased region" description="Basic and acidic residues" evidence="2">
    <location>
        <begin position="1"/>
        <end position="10"/>
    </location>
</feature>